<dbReference type="Proteomes" id="UP000287352">
    <property type="component" value="Unassembled WGS sequence"/>
</dbReference>
<keyword evidence="2" id="KW-1185">Reference proteome</keyword>
<dbReference type="EMBL" id="BIFR01000001">
    <property type="protein sequence ID" value="GCE12340.1"/>
    <property type="molecule type" value="Genomic_DNA"/>
</dbReference>
<dbReference type="AlphaFoldDB" id="A0A401ZZN8"/>
<evidence type="ECO:0000313" key="1">
    <source>
        <dbReference type="EMBL" id="GCE12340.1"/>
    </source>
</evidence>
<accession>A0A401ZZN8</accession>
<comment type="caution">
    <text evidence="1">The sequence shown here is derived from an EMBL/GenBank/DDBJ whole genome shotgun (WGS) entry which is preliminary data.</text>
</comment>
<protein>
    <recommendedName>
        <fullName evidence="3">DUF169 domain-containing protein</fullName>
    </recommendedName>
</protein>
<dbReference type="OrthoDB" id="149847at2"/>
<gene>
    <name evidence="1" type="ORF">KTT_21990</name>
</gene>
<proteinExistence type="predicted"/>
<dbReference type="Pfam" id="PF02596">
    <property type="entry name" value="DUF169"/>
    <property type="match status" value="1"/>
</dbReference>
<dbReference type="InterPro" id="IPR003748">
    <property type="entry name" value="DUF169"/>
</dbReference>
<evidence type="ECO:0000313" key="2">
    <source>
        <dbReference type="Proteomes" id="UP000287352"/>
    </source>
</evidence>
<evidence type="ECO:0008006" key="3">
    <source>
        <dbReference type="Google" id="ProtNLM"/>
    </source>
</evidence>
<dbReference type="RefSeq" id="WP_126579973.1">
    <property type="nucleotide sequence ID" value="NZ_BIFR01000001.1"/>
</dbReference>
<dbReference type="PANTHER" id="PTHR37954:SF3">
    <property type="entry name" value="DUF169 DOMAIN-CONTAINING PROTEIN"/>
    <property type="match status" value="1"/>
</dbReference>
<dbReference type="PANTHER" id="PTHR37954">
    <property type="entry name" value="BLL4979 PROTEIN"/>
    <property type="match status" value="1"/>
</dbReference>
<sequence>MEHTNPAARFVSSLQLQHRPVGLAFVDQVPEQVKHVASRVPSACTFWRLAEQGVFYATAEDHQECPIGMLTMGFKMPASAQQRAQDLVQTMASVNYFSPSEVNALPVVKKAHSSIIYGPVEELPVEADVVLCILNTQQAMLVAEALGDVSWLQHGQTAFGRPTCGVIPRTWQSGESSVSFGCVGARTYVGLTPGEVVMTLLATSFDELVEKIETIIQANAALAPYHQQQKATFGV</sequence>
<organism evidence="1 2">
    <name type="scientific">Tengunoibacter tsumagoiensis</name>
    <dbReference type="NCBI Taxonomy" id="2014871"/>
    <lineage>
        <taxon>Bacteria</taxon>
        <taxon>Bacillati</taxon>
        <taxon>Chloroflexota</taxon>
        <taxon>Ktedonobacteria</taxon>
        <taxon>Ktedonobacterales</taxon>
        <taxon>Dictyobacteraceae</taxon>
        <taxon>Tengunoibacter</taxon>
    </lineage>
</organism>
<name>A0A401ZZN8_9CHLR</name>
<reference evidence="2" key="1">
    <citation type="submission" date="2018-12" db="EMBL/GenBank/DDBJ databases">
        <title>Tengunoibacter tsumagoiensis gen. nov., sp. nov., Dictyobacter kobayashii sp. nov., D. alpinus sp. nov., and D. joshuensis sp. nov. and description of Dictyobacteraceae fam. nov. within the order Ktedonobacterales isolated from Tengu-no-mugimeshi.</title>
        <authorList>
            <person name="Wang C.M."/>
            <person name="Zheng Y."/>
            <person name="Sakai Y."/>
            <person name="Toyoda A."/>
            <person name="Minakuchi Y."/>
            <person name="Abe K."/>
            <person name="Yokota A."/>
            <person name="Yabe S."/>
        </authorList>
    </citation>
    <scope>NUCLEOTIDE SEQUENCE [LARGE SCALE GENOMIC DNA]</scope>
    <source>
        <strain evidence="2">Uno3</strain>
    </source>
</reference>